<dbReference type="RefSeq" id="WP_187577779.1">
    <property type="nucleotide sequence ID" value="NZ_CP060713.1"/>
</dbReference>
<gene>
    <name evidence="3" type="ORF">H9L09_15610</name>
</gene>
<dbReference type="KEGG" id="nmes:H9L09_15610"/>
<keyword evidence="2" id="KW-0812">Transmembrane</keyword>
<dbReference type="Proteomes" id="UP000515947">
    <property type="component" value="Chromosome"/>
</dbReference>
<reference evidence="3 4" key="1">
    <citation type="submission" date="2020-08" db="EMBL/GenBank/DDBJ databases">
        <title>Genome sequence of Nocardioides mesophilus KACC 16243T.</title>
        <authorList>
            <person name="Hyun D.-W."/>
            <person name="Bae J.-W."/>
        </authorList>
    </citation>
    <scope>NUCLEOTIDE SEQUENCE [LARGE SCALE GENOMIC DNA]</scope>
    <source>
        <strain evidence="3 4">KACC 16243</strain>
    </source>
</reference>
<sequence>MSHSPARPGHDAGTRPLWITVAVLLAVGIVVPLLVWTYDTEEPRLWGFPFFYWFQFLLIPIVSALTYVAFKLSETATARDRVSRGLPRHSADSPAARKEEGR</sequence>
<dbReference type="Pfam" id="PF11755">
    <property type="entry name" value="DUF3311"/>
    <property type="match status" value="1"/>
</dbReference>
<dbReference type="InterPro" id="IPR021741">
    <property type="entry name" value="DUF3311"/>
</dbReference>
<accession>A0A7G9R8L1</accession>
<evidence type="ECO:0000256" key="1">
    <source>
        <dbReference type="SAM" id="MobiDB-lite"/>
    </source>
</evidence>
<evidence type="ECO:0000256" key="2">
    <source>
        <dbReference type="SAM" id="Phobius"/>
    </source>
</evidence>
<name>A0A7G9R8L1_9ACTN</name>
<protein>
    <submittedName>
        <fullName evidence="3">DUF3311 domain-containing protein</fullName>
    </submittedName>
</protein>
<feature type="transmembrane region" description="Helical" evidence="2">
    <location>
        <begin position="17"/>
        <end position="38"/>
    </location>
</feature>
<evidence type="ECO:0000313" key="3">
    <source>
        <dbReference type="EMBL" id="QNN51936.1"/>
    </source>
</evidence>
<dbReference type="AlphaFoldDB" id="A0A7G9R8L1"/>
<keyword evidence="2" id="KW-1133">Transmembrane helix</keyword>
<proteinExistence type="predicted"/>
<dbReference type="EMBL" id="CP060713">
    <property type="protein sequence ID" value="QNN51936.1"/>
    <property type="molecule type" value="Genomic_DNA"/>
</dbReference>
<evidence type="ECO:0000313" key="4">
    <source>
        <dbReference type="Proteomes" id="UP000515947"/>
    </source>
</evidence>
<feature type="region of interest" description="Disordered" evidence="1">
    <location>
        <begin position="78"/>
        <end position="102"/>
    </location>
</feature>
<keyword evidence="4" id="KW-1185">Reference proteome</keyword>
<organism evidence="3 4">
    <name type="scientific">Nocardioides mesophilus</name>
    <dbReference type="NCBI Taxonomy" id="433659"/>
    <lineage>
        <taxon>Bacteria</taxon>
        <taxon>Bacillati</taxon>
        <taxon>Actinomycetota</taxon>
        <taxon>Actinomycetes</taxon>
        <taxon>Propionibacteriales</taxon>
        <taxon>Nocardioidaceae</taxon>
        <taxon>Nocardioides</taxon>
    </lineage>
</organism>
<feature type="transmembrane region" description="Helical" evidence="2">
    <location>
        <begin position="50"/>
        <end position="70"/>
    </location>
</feature>
<keyword evidence="2" id="KW-0472">Membrane</keyword>